<gene>
    <name evidence="2" type="ORF">US91_C0004G0029</name>
</gene>
<evidence type="ECO:0000313" key="2">
    <source>
        <dbReference type="EMBL" id="KKQ70544.1"/>
    </source>
</evidence>
<evidence type="ECO:0000313" key="3">
    <source>
        <dbReference type="Proteomes" id="UP000034022"/>
    </source>
</evidence>
<dbReference type="AlphaFoldDB" id="A0A0G0MA14"/>
<dbReference type="PANTHER" id="PTHR38731:SF1">
    <property type="entry name" value="FECR PROTEIN DOMAIN-CONTAINING PROTEIN"/>
    <property type="match status" value="1"/>
</dbReference>
<proteinExistence type="predicted"/>
<protein>
    <submittedName>
        <fullName evidence="2">Uncharacterized protein</fullName>
    </submittedName>
</protein>
<comment type="caution">
    <text evidence="2">The sequence shown here is derived from an EMBL/GenBank/DDBJ whole genome shotgun (WGS) entry which is preliminary data.</text>
</comment>
<name>A0A0G0MA14_9BACT</name>
<evidence type="ECO:0000256" key="1">
    <source>
        <dbReference type="SAM" id="Phobius"/>
    </source>
</evidence>
<reference evidence="2 3" key="1">
    <citation type="journal article" date="2015" name="Nature">
        <title>rRNA introns, odd ribosomes, and small enigmatic genomes across a large radiation of phyla.</title>
        <authorList>
            <person name="Brown C.T."/>
            <person name="Hug L.A."/>
            <person name="Thomas B.C."/>
            <person name="Sharon I."/>
            <person name="Castelle C.J."/>
            <person name="Singh A."/>
            <person name="Wilkins M.J."/>
            <person name="Williams K.H."/>
            <person name="Banfield J.F."/>
        </authorList>
    </citation>
    <scope>NUCLEOTIDE SEQUENCE [LARGE SCALE GENOMIC DNA]</scope>
</reference>
<dbReference type="Proteomes" id="UP000034022">
    <property type="component" value="Unassembled WGS sequence"/>
</dbReference>
<dbReference type="PANTHER" id="PTHR38731">
    <property type="entry name" value="LIPL45-RELATED LIPOPROTEIN-RELATED"/>
    <property type="match status" value="1"/>
</dbReference>
<keyword evidence="1" id="KW-0472">Membrane</keyword>
<sequence>MENKKPMHKIFSISLFLFLSLPFVSRAVEIPMGISPKEIVVEKYFLFDEPVEVDKLSDGTPGFLSIERGDGRTKNGDWTRIPIKGINFTLRFWNVGESGGESGFWLWKKNHADAKLTATYVVGGNGTIMSEGKGFMGQQTFTLEPATHEPDFDSVVFDMIFSGGPDGEFLEKEPYKSKEGHKLWGHVDGGETVTLNIPPNTATGKKQFYHNAGLFEAVALDDNAFGDWESIKEDCVDSYARFSAISGTVEIKKVESGDWKFAKYDMVLCVGDVVRTGEESSAYIVWPIKDYRLEEGTQLLIRSSSRKDKSAVEIIGGKIKANFQKALDGQDIYSDTTYPNDVMGIKGTTIEAEVSGDDTTVRVIEGVAEMKSRKDESKITIVKAGEEYKSSAGIVLATSTFDAVAAETKYLEEKAQWIKQGEEARSLESPKSVESSAEPTGKSGQSVKIILVIFVCVIVFVVLLVFIKRKKS</sequence>
<keyword evidence="1" id="KW-0812">Transmembrane</keyword>
<feature type="transmembrane region" description="Helical" evidence="1">
    <location>
        <begin position="449"/>
        <end position="467"/>
    </location>
</feature>
<accession>A0A0G0MA14</accession>
<keyword evidence="1" id="KW-1133">Transmembrane helix</keyword>
<dbReference type="EMBL" id="LBUU01000004">
    <property type="protein sequence ID" value="KKQ70544.1"/>
    <property type="molecule type" value="Genomic_DNA"/>
</dbReference>
<organism evidence="2 3">
    <name type="scientific">Candidatus Falkowbacteria bacterium GW2011_GWE1_38_31</name>
    <dbReference type="NCBI Taxonomy" id="1618638"/>
    <lineage>
        <taxon>Bacteria</taxon>
        <taxon>Candidatus Falkowiibacteriota</taxon>
    </lineage>
</organism>